<proteinExistence type="predicted"/>
<feature type="non-terminal residue" evidence="1">
    <location>
        <position position="107"/>
    </location>
</feature>
<evidence type="ECO:0000313" key="2">
    <source>
        <dbReference type="Proteomes" id="UP000265520"/>
    </source>
</evidence>
<dbReference type="AlphaFoldDB" id="A0A392SCQ3"/>
<evidence type="ECO:0000313" key="1">
    <source>
        <dbReference type="EMBL" id="MCI46222.1"/>
    </source>
</evidence>
<protein>
    <submittedName>
        <fullName evidence="1">Uncharacterized protein</fullName>
    </submittedName>
</protein>
<name>A0A392SCQ3_9FABA</name>
<feature type="non-terminal residue" evidence="1">
    <location>
        <position position="1"/>
    </location>
</feature>
<sequence>KHEAKKEEIAAIERNPSLKGKTRKEMGLLEYTGVQIRSNICGMNMAFSPIHFNALLGLPNSGIELDVFEKDTRYRDDLLHLICTDFKLKGKVKGLTDECRVLFKIIL</sequence>
<dbReference type="Proteomes" id="UP000265520">
    <property type="component" value="Unassembled WGS sequence"/>
</dbReference>
<reference evidence="1 2" key="1">
    <citation type="journal article" date="2018" name="Front. Plant Sci.">
        <title>Red Clover (Trifolium pratense) and Zigzag Clover (T. medium) - A Picture of Genomic Similarities and Differences.</title>
        <authorList>
            <person name="Dluhosova J."/>
            <person name="Istvanek J."/>
            <person name="Nedelnik J."/>
            <person name="Repkova J."/>
        </authorList>
    </citation>
    <scope>NUCLEOTIDE SEQUENCE [LARGE SCALE GENOMIC DNA]</scope>
    <source>
        <strain evidence="2">cv. 10/8</strain>
        <tissue evidence="1">Leaf</tissue>
    </source>
</reference>
<comment type="caution">
    <text evidence="1">The sequence shown here is derived from an EMBL/GenBank/DDBJ whole genome shotgun (WGS) entry which is preliminary data.</text>
</comment>
<dbReference type="EMBL" id="LXQA010354325">
    <property type="protein sequence ID" value="MCI46222.1"/>
    <property type="molecule type" value="Genomic_DNA"/>
</dbReference>
<accession>A0A392SCQ3</accession>
<keyword evidence="2" id="KW-1185">Reference proteome</keyword>
<organism evidence="1 2">
    <name type="scientific">Trifolium medium</name>
    <dbReference type="NCBI Taxonomy" id="97028"/>
    <lineage>
        <taxon>Eukaryota</taxon>
        <taxon>Viridiplantae</taxon>
        <taxon>Streptophyta</taxon>
        <taxon>Embryophyta</taxon>
        <taxon>Tracheophyta</taxon>
        <taxon>Spermatophyta</taxon>
        <taxon>Magnoliopsida</taxon>
        <taxon>eudicotyledons</taxon>
        <taxon>Gunneridae</taxon>
        <taxon>Pentapetalae</taxon>
        <taxon>rosids</taxon>
        <taxon>fabids</taxon>
        <taxon>Fabales</taxon>
        <taxon>Fabaceae</taxon>
        <taxon>Papilionoideae</taxon>
        <taxon>50 kb inversion clade</taxon>
        <taxon>NPAAA clade</taxon>
        <taxon>Hologalegina</taxon>
        <taxon>IRL clade</taxon>
        <taxon>Trifolieae</taxon>
        <taxon>Trifolium</taxon>
    </lineage>
</organism>